<dbReference type="PANTHER" id="PTHR42793">
    <property type="entry name" value="COA BINDING DOMAIN CONTAINING PROTEIN"/>
    <property type="match status" value="1"/>
</dbReference>
<dbReference type="GO" id="GO:0016874">
    <property type="term" value="F:ligase activity"/>
    <property type="evidence" value="ECO:0007669"/>
    <property type="project" value="UniProtKB-KW"/>
</dbReference>
<feature type="domain" description="ATP-grasp" evidence="3">
    <location>
        <begin position="346"/>
        <end position="553"/>
    </location>
</feature>
<name>A0ABT3GTB2_9RHOB</name>
<keyword evidence="1" id="KW-0816">Tricarboxylic acid cycle</keyword>
<dbReference type="Pfam" id="PF13607">
    <property type="entry name" value="Succ_CoA_lig"/>
    <property type="match status" value="1"/>
</dbReference>
<gene>
    <name evidence="4" type="ORF">OKW52_00270</name>
</gene>
<keyword evidence="4" id="KW-0436">Ligase</keyword>
<dbReference type="InterPro" id="IPR016102">
    <property type="entry name" value="Succinyl-CoA_synth-like"/>
</dbReference>
<dbReference type="Gene3D" id="3.40.50.261">
    <property type="entry name" value="Succinyl-CoA synthetase domains"/>
    <property type="match status" value="2"/>
</dbReference>
<evidence type="ECO:0000313" key="5">
    <source>
        <dbReference type="Proteomes" id="UP001208938"/>
    </source>
</evidence>
<sequence length="554" mass="58075">MTFEPIAKHDAGTGNRVAIIAQSGATAANIRFALQSRAISLSHVVATGNEAQLGAEDFIEHALDDANIAVLAVYVEQLRDPARFLTLAARARAVGKPIVMLHPGSSERGRKAAESHTGALAGDHAMMLAAARAEAVVCVPTLDEMFDCCAILVRFPTPAPGGAGIITNSGAIRGLAFDFGESVGLEIAKLAPETEAELSTHVPDYVHVDNPFDIGTTGFANPGIYGTSATAMLNDPNVGIILSVHAGGSPGMQEKKIDYLLPVYETAQKPIVFALIGDDYPLTPPFVDKVRACGVPFFRSPERAMRAMKLVSDYAAARVAAEDRDTRDAPMLDLPAGGAVVEYLGKQALGSAGVAVPQGGMASNVDEAVSIANRIGYPVVIKAQAAKLSHKSDAGAVLINLRDEAALRDGWEKLIGNVQRAAPGLELDGVLVEEMVKPGLELVIGAMRDPNWGPMVLVGLGGVWIEVLKDSRLMPADVSVARAKAEIGKLKAAKLLGAFRGQPARDVQAVAEVAVQLGALMRANPQILEVDINPLVVHAEGEGVTALDALFVTE</sequence>
<dbReference type="PROSITE" id="PS50975">
    <property type="entry name" value="ATP_GRASP"/>
    <property type="match status" value="1"/>
</dbReference>
<dbReference type="InterPro" id="IPR013815">
    <property type="entry name" value="ATP_grasp_subdomain_1"/>
</dbReference>
<keyword evidence="5" id="KW-1185">Reference proteome</keyword>
<evidence type="ECO:0000256" key="2">
    <source>
        <dbReference type="PROSITE-ProRule" id="PRU00409"/>
    </source>
</evidence>
<keyword evidence="2" id="KW-0067">ATP-binding</keyword>
<dbReference type="Proteomes" id="UP001208938">
    <property type="component" value="Unassembled WGS sequence"/>
</dbReference>
<dbReference type="Gene3D" id="3.30.1490.20">
    <property type="entry name" value="ATP-grasp fold, A domain"/>
    <property type="match status" value="1"/>
</dbReference>
<accession>A0ABT3GTB2</accession>
<reference evidence="4 5" key="1">
    <citation type="submission" date="2022-10" db="EMBL/GenBank/DDBJ databases">
        <title>Pararhodobacter sp. nov., isolated from marine algae.</title>
        <authorList>
            <person name="Choi B.J."/>
            <person name="Kim J.M."/>
            <person name="Lee J.K."/>
            <person name="Choi D.G."/>
            <person name="Jeon C.O."/>
        </authorList>
    </citation>
    <scope>NUCLEOTIDE SEQUENCE [LARGE SCALE GENOMIC DNA]</scope>
    <source>
        <strain evidence="4 5">ZQ420</strain>
    </source>
</reference>
<dbReference type="SUPFAM" id="SSF56059">
    <property type="entry name" value="Glutathione synthetase ATP-binding domain-like"/>
    <property type="match status" value="1"/>
</dbReference>
<dbReference type="InterPro" id="IPR011761">
    <property type="entry name" value="ATP-grasp"/>
</dbReference>
<dbReference type="PANTHER" id="PTHR42793:SF1">
    <property type="entry name" value="PEPTIDYL-LYSINE N-ACETYLTRANSFERASE PATZ"/>
    <property type="match status" value="1"/>
</dbReference>
<evidence type="ECO:0000313" key="4">
    <source>
        <dbReference type="EMBL" id="MCW1930746.1"/>
    </source>
</evidence>
<evidence type="ECO:0000259" key="3">
    <source>
        <dbReference type="PROSITE" id="PS50975"/>
    </source>
</evidence>
<comment type="caution">
    <text evidence="4">The sequence shown here is derived from an EMBL/GenBank/DDBJ whole genome shotgun (WGS) entry which is preliminary data.</text>
</comment>
<dbReference type="Gene3D" id="3.30.470.20">
    <property type="entry name" value="ATP-grasp fold, B domain"/>
    <property type="match status" value="1"/>
</dbReference>
<keyword evidence="2" id="KW-0547">Nucleotide-binding</keyword>
<dbReference type="InterPro" id="IPR032875">
    <property type="entry name" value="Succ_CoA_lig_flav_dom"/>
</dbReference>
<protein>
    <submittedName>
        <fullName evidence="4">Acetate--CoA ligase family protein</fullName>
    </submittedName>
</protein>
<organism evidence="4 5">
    <name type="scientific">Pararhodobacter zhoushanensis</name>
    <dbReference type="NCBI Taxonomy" id="2479545"/>
    <lineage>
        <taxon>Bacteria</taxon>
        <taxon>Pseudomonadati</taxon>
        <taxon>Pseudomonadota</taxon>
        <taxon>Alphaproteobacteria</taxon>
        <taxon>Rhodobacterales</taxon>
        <taxon>Paracoccaceae</taxon>
        <taxon>Pararhodobacter</taxon>
    </lineage>
</organism>
<dbReference type="Pfam" id="PF13549">
    <property type="entry name" value="ATP-grasp_5"/>
    <property type="match status" value="1"/>
</dbReference>
<dbReference type="RefSeq" id="WP_264507617.1">
    <property type="nucleotide sequence ID" value="NZ_JAPDFL010000001.1"/>
</dbReference>
<dbReference type="EMBL" id="JAPDFL010000001">
    <property type="protein sequence ID" value="MCW1930746.1"/>
    <property type="molecule type" value="Genomic_DNA"/>
</dbReference>
<proteinExistence type="predicted"/>
<evidence type="ECO:0000256" key="1">
    <source>
        <dbReference type="ARBA" id="ARBA00022532"/>
    </source>
</evidence>
<dbReference type="SUPFAM" id="SSF52210">
    <property type="entry name" value="Succinyl-CoA synthetase domains"/>
    <property type="match status" value="2"/>
</dbReference>